<organism evidence="2 3">
    <name type="scientific">Linum trigynum</name>
    <dbReference type="NCBI Taxonomy" id="586398"/>
    <lineage>
        <taxon>Eukaryota</taxon>
        <taxon>Viridiplantae</taxon>
        <taxon>Streptophyta</taxon>
        <taxon>Embryophyta</taxon>
        <taxon>Tracheophyta</taxon>
        <taxon>Spermatophyta</taxon>
        <taxon>Magnoliopsida</taxon>
        <taxon>eudicotyledons</taxon>
        <taxon>Gunneridae</taxon>
        <taxon>Pentapetalae</taxon>
        <taxon>rosids</taxon>
        <taxon>fabids</taxon>
        <taxon>Malpighiales</taxon>
        <taxon>Linaceae</taxon>
        <taxon>Linum</taxon>
    </lineage>
</organism>
<proteinExistence type="predicted"/>
<dbReference type="Proteomes" id="UP001497516">
    <property type="component" value="Chromosome 3"/>
</dbReference>
<gene>
    <name evidence="2" type="ORF">LTRI10_LOCUS15528</name>
</gene>
<feature type="compositionally biased region" description="Polar residues" evidence="1">
    <location>
        <begin position="1"/>
        <end position="19"/>
    </location>
</feature>
<evidence type="ECO:0000256" key="1">
    <source>
        <dbReference type="SAM" id="MobiDB-lite"/>
    </source>
</evidence>
<sequence>MESLEQSNRSWPSSFTFQFPPTRDRVGFSPEQLRRGLRRRTYIFTLRLEKIRTPITPTPLEKIRTPIYTGGQYGESQFD</sequence>
<dbReference type="EMBL" id="OZ034816">
    <property type="protein sequence ID" value="CAL1373608.1"/>
    <property type="molecule type" value="Genomic_DNA"/>
</dbReference>
<protein>
    <submittedName>
        <fullName evidence="2">Uncharacterized protein</fullName>
    </submittedName>
</protein>
<evidence type="ECO:0000313" key="2">
    <source>
        <dbReference type="EMBL" id="CAL1373608.1"/>
    </source>
</evidence>
<accession>A0AAV2DI87</accession>
<reference evidence="2 3" key="1">
    <citation type="submission" date="2024-04" db="EMBL/GenBank/DDBJ databases">
        <authorList>
            <person name="Fracassetti M."/>
        </authorList>
    </citation>
    <scope>NUCLEOTIDE SEQUENCE [LARGE SCALE GENOMIC DNA]</scope>
</reference>
<evidence type="ECO:0000313" key="3">
    <source>
        <dbReference type="Proteomes" id="UP001497516"/>
    </source>
</evidence>
<keyword evidence="3" id="KW-1185">Reference proteome</keyword>
<feature type="region of interest" description="Disordered" evidence="1">
    <location>
        <begin position="1"/>
        <end position="23"/>
    </location>
</feature>
<name>A0AAV2DI87_9ROSI</name>
<dbReference type="AlphaFoldDB" id="A0AAV2DI87"/>